<dbReference type="PANTHER" id="PTHR24304:SF2">
    <property type="entry name" value="24-HYDROXYCHOLESTEROL 7-ALPHA-HYDROXYLASE"/>
    <property type="match status" value="1"/>
</dbReference>
<evidence type="ECO:0000313" key="8">
    <source>
        <dbReference type="Proteomes" id="UP000239899"/>
    </source>
</evidence>
<dbReference type="Proteomes" id="UP000239899">
    <property type="component" value="Unassembled WGS sequence"/>
</dbReference>
<keyword evidence="6" id="KW-0560">Oxidoreductase</keyword>
<evidence type="ECO:0000256" key="6">
    <source>
        <dbReference type="RuleBase" id="RU000461"/>
    </source>
</evidence>
<evidence type="ECO:0000256" key="5">
    <source>
        <dbReference type="PIRSR" id="PIRSR602403-1"/>
    </source>
</evidence>
<dbReference type="InterPro" id="IPR002403">
    <property type="entry name" value="Cyt_P450_E_grp-IV"/>
</dbReference>
<accession>A0A2P6U0U8</accession>
<dbReference type="PANTHER" id="PTHR24304">
    <property type="entry name" value="CYTOCHROME P450 FAMILY 7"/>
    <property type="match status" value="1"/>
</dbReference>
<dbReference type="OrthoDB" id="1055148at2759"/>
<dbReference type="EMBL" id="LHPG02000003">
    <property type="protein sequence ID" value="PRW59933.1"/>
    <property type="molecule type" value="Genomic_DNA"/>
</dbReference>
<evidence type="ECO:0000256" key="1">
    <source>
        <dbReference type="ARBA" id="ARBA00010617"/>
    </source>
</evidence>
<organism evidence="7 8">
    <name type="scientific">Chlorella sorokiniana</name>
    <name type="common">Freshwater green alga</name>
    <dbReference type="NCBI Taxonomy" id="3076"/>
    <lineage>
        <taxon>Eukaryota</taxon>
        <taxon>Viridiplantae</taxon>
        <taxon>Chlorophyta</taxon>
        <taxon>core chlorophytes</taxon>
        <taxon>Trebouxiophyceae</taxon>
        <taxon>Chlorellales</taxon>
        <taxon>Chlorellaceae</taxon>
        <taxon>Chlorella clade</taxon>
        <taxon>Chlorella</taxon>
    </lineage>
</organism>
<keyword evidence="2 5" id="KW-0349">Heme</keyword>
<dbReference type="Pfam" id="PF00067">
    <property type="entry name" value="p450"/>
    <property type="match status" value="1"/>
</dbReference>
<comment type="similarity">
    <text evidence="1 6">Belongs to the cytochrome P450 family.</text>
</comment>
<gene>
    <name evidence="7" type="ORF">C2E21_1474</name>
</gene>
<evidence type="ECO:0000256" key="4">
    <source>
        <dbReference type="ARBA" id="ARBA00023004"/>
    </source>
</evidence>
<dbReference type="PRINTS" id="PR00465">
    <property type="entry name" value="EP450IV"/>
</dbReference>
<dbReference type="PRINTS" id="PR00385">
    <property type="entry name" value="P450"/>
</dbReference>
<proteinExistence type="inferred from homology"/>
<dbReference type="InterPro" id="IPR036396">
    <property type="entry name" value="Cyt_P450_sf"/>
</dbReference>
<evidence type="ECO:0000256" key="3">
    <source>
        <dbReference type="ARBA" id="ARBA00022723"/>
    </source>
</evidence>
<keyword evidence="3 5" id="KW-0479">Metal-binding</keyword>
<evidence type="ECO:0000256" key="2">
    <source>
        <dbReference type="ARBA" id="ARBA00022617"/>
    </source>
</evidence>
<dbReference type="CDD" id="cd11042">
    <property type="entry name" value="CYP51-like"/>
    <property type="match status" value="1"/>
</dbReference>
<dbReference type="InterPro" id="IPR001128">
    <property type="entry name" value="Cyt_P450"/>
</dbReference>
<comment type="caution">
    <text evidence="7">The sequence shown here is derived from an EMBL/GenBank/DDBJ whole genome shotgun (WGS) entry which is preliminary data.</text>
</comment>
<dbReference type="AlphaFoldDB" id="A0A2P6U0U8"/>
<dbReference type="GO" id="GO:0005506">
    <property type="term" value="F:iron ion binding"/>
    <property type="evidence" value="ECO:0007669"/>
    <property type="project" value="InterPro"/>
</dbReference>
<dbReference type="SUPFAM" id="SSF48264">
    <property type="entry name" value="Cytochrome P450"/>
    <property type="match status" value="1"/>
</dbReference>
<dbReference type="InterPro" id="IPR017972">
    <property type="entry name" value="Cyt_P450_CS"/>
</dbReference>
<dbReference type="Gene3D" id="1.10.630.10">
    <property type="entry name" value="Cytochrome P450"/>
    <property type="match status" value="1"/>
</dbReference>
<dbReference type="GO" id="GO:0020037">
    <property type="term" value="F:heme binding"/>
    <property type="evidence" value="ECO:0007669"/>
    <property type="project" value="InterPro"/>
</dbReference>
<comment type="cofactor">
    <cofactor evidence="5">
        <name>heme</name>
        <dbReference type="ChEBI" id="CHEBI:30413"/>
    </cofactor>
</comment>
<keyword evidence="6" id="KW-0503">Monooxygenase</keyword>
<dbReference type="GO" id="GO:0004497">
    <property type="term" value="F:monooxygenase activity"/>
    <property type="evidence" value="ECO:0007669"/>
    <property type="project" value="UniProtKB-KW"/>
</dbReference>
<protein>
    <submittedName>
        <fullName evidence="7">Sterol 14 desaturase</fullName>
    </submittedName>
</protein>
<sequence>MADHLQAVVAALQALPLAAQVAVAVGSTLVLAVCLRLLKHTVLRGSAPPVEEGIPFIGGLLKFSKGPLPLMEEMYKKHGEVFTIPLVHKNMTFVIGPHASPHFFNATDDKMSQTEVYNFNVPTFGKGVVYDVDQRVRSEQFRFVADALRTAKLRTYVPAFKQEAEEYFSKWGDTGVVDLMQTFSDLIILTASRTLLGREVRENMFKEVADLYHDLDDGMRPISVLFPYLPTEYHRKRDAAREALRAIFAKIITARRANNVKEDDILQVLIDSRYKNVYGGRATNDSEITGLLIAILFAGQHTSSVTSSWTGYRMLSNRKWFEAAQEEQRRVMREHGDKLDMEVLNSMDTLHLNIQEALRMNPPLLLVMRYAKEAFKVTTSQGKTYTVPKGHIVAASPTFSHRLPHIFNNADAYEPDRFLPPREEDKPIPFSYIGFGGGRHGCMGQNFAYLQIKTIWSVLLRNFDFELLDPVPEPNYTSMVIMPKPCRVRFTRKKLQV</sequence>
<reference evidence="7 8" key="1">
    <citation type="journal article" date="2018" name="Plant J.">
        <title>Genome sequences of Chlorella sorokiniana UTEX 1602 and Micractinium conductrix SAG 241.80: implications to maltose excretion by a green alga.</title>
        <authorList>
            <person name="Arriola M.B."/>
            <person name="Velmurugan N."/>
            <person name="Zhang Y."/>
            <person name="Plunkett M.H."/>
            <person name="Hondzo H."/>
            <person name="Barney B.M."/>
        </authorList>
    </citation>
    <scope>NUCLEOTIDE SEQUENCE [LARGE SCALE GENOMIC DNA]</scope>
    <source>
        <strain evidence="8">UTEX 1602</strain>
    </source>
</reference>
<dbReference type="GO" id="GO:0016705">
    <property type="term" value="F:oxidoreductase activity, acting on paired donors, with incorporation or reduction of molecular oxygen"/>
    <property type="evidence" value="ECO:0007669"/>
    <property type="project" value="InterPro"/>
</dbReference>
<dbReference type="STRING" id="3076.A0A2P6U0U8"/>
<feature type="binding site" description="axial binding residue" evidence="5">
    <location>
        <position position="442"/>
    </location>
    <ligand>
        <name>heme</name>
        <dbReference type="ChEBI" id="CHEBI:30413"/>
    </ligand>
    <ligandPart>
        <name>Fe</name>
        <dbReference type="ChEBI" id="CHEBI:18248"/>
    </ligandPart>
</feature>
<keyword evidence="8" id="KW-1185">Reference proteome</keyword>
<keyword evidence="4 5" id="KW-0408">Iron</keyword>
<dbReference type="PROSITE" id="PS00086">
    <property type="entry name" value="CYTOCHROME_P450"/>
    <property type="match status" value="1"/>
</dbReference>
<evidence type="ECO:0000313" key="7">
    <source>
        <dbReference type="EMBL" id="PRW59933.1"/>
    </source>
</evidence>
<name>A0A2P6U0U8_CHLSO</name>
<dbReference type="InterPro" id="IPR050529">
    <property type="entry name" value="CYP450_sterol_14alpha_dmase"/>
</dbReference>